<dbReference type="Proteomes" id="UP001595420">
    <property type="component" value="Unassembled WGS sequence"/>
</dbReference>
<keyword evidence="3" id="KW-0731">Sigma factor</keyword>
<dbReference type="RefSeq" id="WP_246602716.1">
    <property type="nucleotide sequence ID" value="NZ_JAFNJS010000003.1"/>
</dbReference>
<evidence type="ECO:0000259" key="7">
    <source>
        <dbReference type="Pfam" id="PF08281"/>
    </source>
</evidence>
<keyword evidence="4" id="KW-0238">DNA-binding</keyword>
<feature type="domain" description="RNA polymerase sigma factor 70 region 4 type 2" evidence="7">
    <location>
        <begin position="143"/>
        <end position="195"/>
    </location>
</feature>
<feature type="domain" description="RNA polymerase sigma-70 region 2" evidence="6">
    <location>
        <begin position="48"/>
        <end position="114"/>
    </location>
</feature>
<dbReference type="NCBIfam" id="TIGR02937">
    <property type="entry name" value="sigma70-ECF"/>
    <property type="match status" value="1"/>
</dbReference>
<evidence type="ECO:0000259" key="6">
    <source>
        <dbReference type="Pfam" id="PF04542"/>
    </source>
</evidence>
<evidence type="ECO:0000256" key="3">
    <source>
        <dbReference type="ARBA" id="ARBA00023082"/>
    </source>
</evidence>
<comment type="similarity">
    <text evidence="1">Belongs to the sigma-70 factor family. ECF subfamily.</text>
</comment>
<dbReference type="Pfam" id="PF08281">
    <property type="entry name" value="Sigma70_r4_2"/>
    <property type="match status" value="1"/>
</dbReference>
<evidence type="ECO:0000256" key="1">
    <source>
        <dbReference type="ARBA" id="ARBA00010641"/>
    </source>
</evidence>
<evidence type="ECO:0000313" key="9">
    <source>
        <dbReference type="Proteomes" id="UP001595420"/>
    </source>
</evidence>
<keyword evidence="5" id="KW-0804">Transcription</keyword>
<dbReference type="PANTHER" id="PTHR43133">
    <property type="entry name" value="RNA POLYMERASE ECF-TYPE SIGMA FACTO"/>
    <property type="match status" value="1"/>
</dbReference>
<gene>
    <name evidence="8" type="ORF">ACFOD3_11860</name>
</gene>
<evidence type="ECO:0000256" key="5">
    <source>
        <dbReference type="ARBA" id="ARBA00023163"/>
    </source>
</evidence>
<dbReference type="InterPro" id="IPR013249">
    <property type="entry name" value="RNA_pol_sigma70_r4_t2"/>
</dbReference>
<dbReference type="Gene3D" id="1.10.1740.10">
    <property type="match status" value="1"/>
</dbReference>
<dbReference type="Gene3D" id="1.10.10.10">
    <property type="entry name" value="Winged helix-like DNA-binding domain superfamily/Winged helix DNA-binding domain"/>
    <property type="match status" value="1"/>
</dbReference>
<name>A0ABV7BTK2_9PROT</name>
<dbReference type="InterPro" id="IPR013325">
    <property type="entry name" value="RNA_pol_sigma_r2"/>
</dbReference>
<dbReference type="EMBL" id="JBHRSB010000003">
    <property type="protein sequence ID" value="MFC3000593.1"/>
    <property type="molecule type" value="Genomic_DNA"/>
</dbReference>
<sequence length="210" mass="23128">MRCDALWPVGLPCMVLTAGEARSAQEERWGGLLAAAQAGDSRAYDTLLREVTPRLRQLARARIRDAAEVEDAVQDALMTIHALRHTYDPTRPFGPWMTTIATRRAIDRLRRRGRGAGRESDLDDLPEGAAAVAPVAEERIAARNLRDAVAELPESQRTALRLAKLEDLSLAEASARSGLSVGALKVATHRAMRSLRRRFGVEEGDERADR</sequence>
<proteinExistence type="inferred from homology"/>
<reference evidence="9" key="1">
    <citation type="journal article" date="2019" name="Int. J. Syst. Evol. Microbiol.">
        <title>The Global Catalogue of Microorganisms (GCM) 10K type strain sequencing project: providing services to taxonomists for standard genome sequencing and annotation.</title>
        <authorList>
            <consortium name="The Broad Institute Genomics Platform"/>
            <consortium name="The Broad Institute Genome Sequencing Center for Infectious Disease"/>
            <person name="Wu L."/>
            <person name="Ma J."/>
        </authorList>
    </citation>
    <scope>NUCLEOTIDE SEQUENCE [LARGE SCALE GENOMIC DNA]</scope>
    <source>
        <strain evidence="9">CGMCC 1.16855</strain>
    </source>
</reference>
<evidence type="ECO:0000313" key="8">
    <source>
        <dbReference type="EMBL" id="MFC3000593.1"/>
    </source>
</evidence>
<dbReference type="InterPro" id="IPR007627">
    <property type="entry name" value="RNA_pol_sigma70_r2"/>
</dbReference>
<accession>A0ABV7BTK2</accession>
<dbReference type="SUPFAM" id="SSF88659">
    <property type="entry name" value="Sigma3 and sigma4 domains of RNA polymerase sigma factors"/>
    <property type="match status" value="1"/>
</dbReference>
<evidence type="ECO:0000256" key="2">
    <source>
        <dbReference type="ARBA" id="ARBA00023015"/>
    </source>
</evidence>
<dbReference type="InterPro" id="IPR014284">
    <property type="entry name" value="RNA_pol_sigma-70_dom"/>
</dbReference>
<dbReference type="Pfam" id="PF04542">
    <property type="entry name" value="Sigma70_r2"/>
    <property type="match status" value="1"/>
</dbReference>
<evidence type="ECO:0000256" key="4">
    <source>
        <dbReference type="ARBA" id="ARBA00023125"/>
    </source>
</evidence>
<keyword evidence="2" id="KW-0805">Transcription regulation</keyword>
<dbReference type="SUPFAM" id="SSF88946">
    <property type="entry name" value="Sigma2 domain of RNA polymerase sigma factors"/>
    <property type="match status" value="1"/>
</dbReference>
<comment type="caution">
    <text evidence="8">The sequence shown here is derived from an EMBL/GenBank/DDBJ whole genome shotgun (WGS) entry which is preliminary data.</text>
</comment>
<dbReference type="InterPro" id="IPR036388">
    <property type="entry name" value="WH-like_DNA-bd_sf"/>
</dbReference>
<dbReference type="InterPro" id="IPR013324">
    <property type="entry name" value="RNA_pol_sigma_r3/r4-like"/>
</dbReference>
<protein>
    <submittedName>
        <fullName evidence="8">RNA polymerase sigma factor</fullName>
    </submittedName>
</protein>
<dbReference type="CDD" id="cd06171">
    <property type="entry name" value="Sigma70_r4"/>
    <property type="match status" value="1"/>
</dbReference>
<dbReference type="PANTHER" id="PTHR43133:SF58">
    <property type="entry name" value="ECF RNA POLYMERASE SIGMA FACTOR SIGD"/>
    <property type="match status" value="1"/>
</dbReference>
<keyword evidence="9" id="KW-1185">Reference proteome</keyword>
<organism evidence="8 9">
    <name type="scientific">Falsiroseomonas tokyonensis</name>
    <dbReference type="NCBI Taxonomy" id="430521"/>
    <lineage>
        <taxon>Bacteria</taxon>
        <taxon>Pseudomonadati</taxon>
        <taxon>Pseudomonadota</taxon>
        <taxon>Alphaproteobacteria</taxon>
        <taxon>Acetobacterales</taxon>
        <taxon>Roseomonadaceae</taxon>
        <taxon>Falsiroseomonas</taxon>
    </lineage>
</organism>
<dbReference type="InterPro" id="IPR039425">
    <property type="entry name" value="RNA_pol_sigma-70-like"/>
</dbReference>